<dbReference type="InterPro" id="IPR051165">
    <property type="entry name" value="Multifunctional_ANK_Repeat"/>
</dbReference>
<name>A0A0B4F918_METAF</name>
<dbReference type="PANTHER" id="PTHR24123">
    <property type="entry name" value="ANKYRIN REPEAT-CONTAINING"/>
    <property type="match status" value="1"/>
</dbReference>
<dbReference type="Pfam" id="PF00023">
    <property type="entry name" value="Ank"/>
    <property type="match status" value="1"/>
</dbReference>
<dbReference type="Pfam" id="PF12796">
    <property type="entry name" value="Ank_2"/>
    <property type="match status" value="2"/>
</dbReference>
<dbReference type="AlphaFoldDB" id="A0A0B4F918"/>
<dbReference type="HOGENOM" id="CLU_544094_0_0_1"/>
<keyword evidence="1" id="KW-0677">Repeat</keyword>
<dbReference type="SUPFAM" id="SSF48403">
    <property type="entry name" value="Ankyrin repeat"/>
    <property type="match status" value="1"/>
</dbReference>
<feature type="repeat" description="ANK" evidence="3">
    <location>
        <begin position="179"/>
        <end position="211"/>
    </location>
</feature>
<proteinExistence type="predicted"/>
<dbReference type="SMART" id="SM00248">
    <property type="entry name" value="ANK"/>
    <property type="match status" value="6"/>
</dbReference>
<dbReference type="PANTHER" id="PTHR24123:SF33">
    <property type="entry name" value="PROTEIN HOS4"/>
    <property type="match status" value="1"/>
</dbReference>
<dbReference type="PROSITE" id="PS50088">
    <property type="entry name" value="ANK_REPEAT"/>
    <property type="match status" value="3"/>
</dbReference>
<dbReference type="InterPro" id="IPR001810">
    <property type="entry name" value="F-box_dom"/>
</dbReference>
<evidence type="ECO:0000256" key="1">
    <source>
        <dbReference type="ARBA" id="ARBA00022737"/>
    </source>
</evidence>
<dbReference type="InterPro" id="IPR002110">
    <property type="entry name" value="Ankyrin_rpt"/>
</dbReference>
<comment type="caution">
    <text evidence="5">The sequence shown here is derived from an EMBL/GenBank/DDBJ whole genome shotgun (WGS) entry which is preliminary data.</text>
</comment>
<accession>A0A0B4F918</accession>
<evidence type="ECO:0000313" key="5">
    <source>
        <dbReference type="EMBL" id="KID70560.1"/>
    </source>
</evidence>
<dbReference type="VEuPathDB" id="FungiDB:MAN_00159"/>
<feature type="repeat" description="ANK" evidence="3">
    <location>
        <begin position="313"/>
        <end position="345"/>
    </location>
</feature>
<feature type="repeat" description="ANK" evidence="3">
    <location>
        <begin position="212"/>
        <end position="244"/>
    </location>
</feature>
<dbReference type="Proteomes" id="UP000031186">
    <property type="component" value="Unassembled WGS sequence"/>
</dbReference>
<dbReference type="Gene3D" id="1.25.40.20">
    <property type="entry name" value="Ankyrin repeat-containing domain"/>
    <property type="match status" value="2"/>
</dbReference>
<dbReference type="InterPro" id="IPR036047">
    <property type="entry name" value="F-box-like_dom_sf"/>
</dbReference>
<keyword evidence="2 3" id="KW-0040">ANK repeat</keyword>
<reference evidence="5 6" key="1">
    <citation type="journal article" date="2014" name="Proc. Natl. Acad. Sci. U.S.A.">
        <title>Trajectory and genomic determinants of fungal-pathogen speciation and host adaptation.</title>
        <authorList>
            <person name="Hu X."/>
            <person name="Xiao G."/>
            <person name="Zheng P."/>
            <person name="Shang Y."/>
            <person name="Su Y."/>
            <person name="Zhang X."/>
            <person name="Liu X."/>
            <person name="Zhan S."/>
            <person name="St Leger R.J."/>
            <person name="Wang C."/>
        </authorList>
    </citation>
    <scope>NUCLEOTIDE SEQUENCE [LARGE SCALE GENOMIC DNA]</scope>
    <source>
        <strain evidence="5 6">ARSEF 549</strain>
    </source>
</reference>
<dbReference type="SUPFAM" id="SSF81383">
    <property type="entry name" value="F-box domain"/>
    <property type="match status" value="1"/>
</dbReference>
<dbReference type="Pfam" id="PF12937">
    <property type="entry name" value="F-box-like"/>
    <property type="match status" value="1"/>
</dbReference>
<dbReference type="PROSITE" id="PS50297">
    <property type="entry name" value="ANK_REP_REGION"/>
    <property type="match status" value="2"/>
</dbReference>
<feature type="domain" description="F-box" evidence="4">
    <location>
        <begin position="5"/>
        <end position="40"/>
    </location>
</feature>
<evidence type="ECO:0000313" key="6">
    <source>
        <dbReference type="Proteomes" id="UP000031186"/>
    </source>
</evidence>
<keyword evidence="6" id="KW-1185">Reference proteome</keyword>
<feature type="non-terminal residue" evidence="5">
    <location>
        <position position="1"/>
    </location>
</feature>
<evidence type="ECO:0000256" key="2">
    <source>
        <dbReference type="ARBA" id="ARBA00023043"/>
    </source>
</evidence>
<sequence length="502" mass="55682">MGFVESLPPEVLDNIADHLKSYNDLLRFAQTNRRFSQFAIRGFRRLLTKEASRILHQASQQGRVDILHRAAQSGVSLGDFSLALTAAQENHIKVLDVIAESRGEEPFNAEELSKLVWAACSWQNIPIHFNMLSHLFNRFGASLNPKQSECCLHQAIKYENTKFVQLLLDKGVDPSAEIYDRTPLEAAVNIGSSDITNILLENGANIHVRPHPGDTLLHIAARSGHVDVLKILLKHGADPSVTLRGCGSTPLKDAIVHEKRAAACLLMQKTTNHGASMRTLFSALRHGATITLAVLHLKAGVARAGLINTRDYAGRTVLFIAARQGNPKMVQQFLAHEADPCIADDFGTTLIFAAARNGHIDVVRQLLAVDPGLIESTDNLYGGHSLLYWAQRSGNDNLVNLLRRAIELAGLEDPIDARGQSTASNDAPRRQWKIACDLCARRLPAGDVMQCRACYDGDFYMCPECYSHAKCLDESHQGRYWRHHRASLWFSDRHYDPLSKGE</sequence>
<dbReference type="CDD" id="cd09917">
    <property type="entry name" value="F-box_SF"/>
    <property type="match status" value="1"/>
</dbReference>
<gene>
    <name evidence="5" type="ORF">MAN_00159</name>
</gene>
<evidence type="ECO:0000259" key="4">
    <source>
        <dbReference type="Pfam" id="PF12937"/>
    </source>
</evidence>
<protein>
    <submittedName>
        <fullName evidence="5">Ankyrin repeat-containing domain protein</fullName>
    </submittedName>
</protein>
<dbReference type="EMBL" id="AZNF01000001">
    <property type="protein sequence ID" value="KID70560.1"/>
    <property type="molecule type" value="Genomic_DNA"/>
</dbReference>
<evidence type="ECO:0000256" key="3">
    <source>
        <dbReference type="PROSITE-ProRule" id="PRU00023"/>
    </source>
</evidence>
<dbReference type="InterPro" id="IPR036770">
    <property type="entry name" value="Ankyrin_rpt-contain_sf"/>
</dbReference>
<organism evidence="5 6">
    <name type="scientific">Metarhizium anisopliae (strain ARSEF 549)</name>
    <dbReference type="NCBI Taxonomy" id="3151832"/>
    <lineage>
        <taxon>Eukaryota</taxon>
        <taxon>Fungi</taxon>
        <taxon>Dikarya</taxon>
        <taxon>Ascomycota</taxon>
        <taxon>Pezizomycotina</taxon>
        <taxon>Sordariomycetes</taxon>
        <taxon>Hypocreomycetidae</taxon>
        <taxon>Hypocreales</taxon>
        <taxon>Clavicipitaceae</taxon>
        <taxon>Metarhizium</taxon>
    </lineage>
</organism>